<organism evidence="2 3">
    <name type="scientific">Streptomyces cadmiisoli</name>
    <dbReference type="NCBI Taxonomy" id="2184053"/>
    <lineage>
        <taxon>Bacteria</taxon>
        <taxon>Bacillati</taxon>
        <taxon>Actinomycetota</taxon>
        <taxon>Actinomycetes</taxon>
        <taxon>Kitasatosporales</taxon>
        <taxon>Streptomycetaceae</taxon>
        <taxon>Streptomyces</taxon>
        <taxon>Streptomyces aurantiacus group</taxon>
    </lineage>
</organism>
<protein>
    <submittedName>
        <fullName evidence="2">Uncharacterized protein</fullName>
    </submittedName>
</protein>
<proteinExistence type="predicted"/>
<feature type="transmembrane region" description="Helical" evidence="1">
    <location>
        <begin position="6"/>
        <end position="26"/>
    </location>
</feature>
<dbReference type="Proteomes" id="UP000249616">
    <property type="component" value="Chromosome"/>
</dbReference>
<keyword evidence="1" id="KW-0472">Membrane</keyword>
<accession>A0A2Z4IWQ0</accession>
<evidence type="ECO:0000313" key="3">
    <source>
        <dbReference type="Proteomes" id="UP000249616"/>
    </source>
</evidence>
<sequence length="199" mass="22689">MATWAAVISATVAAIALIFTGLVAFWDIETARDQLTQSQKDAERKKREQASMVTIWPETDSNGQMYGVVANRSRDPVSGVDLFLRWRDESGEYHFHLGTIPPCTRMNIKSQAAHLTTEALYDKDLTRRVAHQNLIILRMSFTDSTASIWSRDSLHLREMPVEKGEVDSFSKNWEEHLLRVAKSRHLFDPKVIENCGREA</sequence>
<reference evidence="2 3" key="1">
    <citation type="journal article" date="2019" name="Int. J. Syst. Evol. Microbiol.">
        <title>Streptomyces cadmiisoli sp. nov., a novel actinomycete isolated from cadmium-contaminated soil.</title>
        <authorList>
            <person name="Li K."/>
            <person name="Tang X."/>
            <person name="Zhao J."/>
            <person name="Guo Y."/>
            <person name="Tang Y."/>
            <person name="Gao J."/>
        </authorList>
    </citation>
    <scope>NUCLEOTIDE SEQUENCE [LARGE SCALE GENOMIC DNA]</scope>
    <source>
        <strain evidence="2 3">ZFG47</strain>
    </source>
</reference>
<dbReference type="EMBL" id="CP030073">
    <property type="protein sequence ID" value="AWW37295.1"/>
    <property type="molecule type" value="Genomic_DNA"/>
</dbReference>
<name>A0A2Z4IWQ0_9ACTN</name>
<dbReference type="KEGG" id="scad:DN051_12140"/>
<dbReference type="AlphaFoldDB" id="A0A2Z4IWQ0"/>
<keyword evidence="1" id="KW-1133">Transmembrane helix</keyword>
<keyword evidence="1" id="KW-0812">Transmembrane</keyword>
<keyword evidence="3" id="KW-1185">Reference proteome</keyword>
<evidence type="ECO:0000256" key="1">
    <source>
        <dbReference type="SAM" id="Phobius"/>
    </source>
</evidence>
<gene>
    <name evidence="2" type="ORF">DN051_12140</name>
</gene>
<evidence type="ECO:0000313" key="2">
    <source>
        <dbReference type="EMBL" id="AWW37295.1"/>
    </source>
</evidence>